<gene>
    <name evidence="2" type="ORF">DU428_09210</name>
</gene>
<protein>
    <submittedName>
        <fullName evidence="2">Glycosyltransferase family 2 protein</fullName>
    </submittedName>
</protein>
<organism evidence="2 3">
    <name type="scientific">Oceanihabitans sediminis</name>
    <dbReference type="NCBI Taxonomy" id="1812012"/>
    <lineage>
        <taxon>Bacteria</taxon>
        <taxon>Pseudomonadati</taxon>
        <taxon>Bacteroidota</taxon>
        <taxon>Flavobacteriia</taxon>
        <taxon>Flavobacteriales</taxon>
        <taxon>Flavobacteriaceae</taxon>
        <taxon>Oceanihabitans</taxon>
    </lineage>
</organism>
<dbReference type="AlphaFoldDB" id="A0A368P2Q6"/>
<evidence type="ECO:0000313" key="3">
    <source>
        <dbReference type="Proteomes" id="UP000252249"/>
    </source>
</evidence>
<dbReference type="Gene3D" id="3.90.550.10">
    <property type="entry name" value="Spore Coat Polysaccharide Biosynthesis Protein SpsA, Chain A"/>
    <property type="match status" value="1"/>
</dbReference>
<keyword evidence="3" id="KW-1185">Reference proteome</keyword>
<dbReference type="SUPFAM" id="SSF53448">
    <property type="entry name" value="Nucleotide-diphospho-sugar transferases"/>
    <property type="match status" value="1"/>
</dbReference>
<evidence type="ECO:0000313" key="2">
    <source>
        <dbReference type="EMBL" id="RCU57112.1"/>
    </source>
</evidence>
<dbReference type="Proteomes" id="UP000252249">
    <property type="component" value="Unassembled WGS sequence"/>
</dbReference>
<feature type="domain" description="Glycosyltransferase 2-like" evidence="1">
    <location>
        <begin position="6"/>
        <end position="149"/>
    </location>
</feature>
<dbReference type="CDD" id="cd00761">
    <property type="entry name" value="Glyco_tranf_GTA_type"/>
    <property type="match status" value="1"/>
</dbReference>
<comment type="caution">
    <text evidence="2">The sequence shown here is derived from an EMBL/GenBank/DDBJ whole genome shotgun (WGS) entry which is preliminary data.</text>
</comment>
<dbReference type="RefSeq" id="WP_113966823.1">
    <property type="nucleotide sequence ID" value="NZ_QNRP01000014.1"/>
</dbReference>
<dbReference type="EMBL" id="QPIG01000003">
    <property type="protein sequence ID" value="RCU57112.1"/>
    <property type="molecule type" value="Genomic_DNA"/>
</dbReference>
<name>A0A368P2Q6_9FLAO</name>
<dbReference type="OrthoDB" id="786280at2"/>
<dbReference type="Pfam" id="PF00535">
    <property type="entry name" value="Glycos_transf_2"/>
    <property type="match status" value="1"/>
</dbReference>
<dbReference type="InterPro" id="IPR001173">
    <property type="entry name" value="Glyco_trans_2-like"/>
</dbReference>
<sequence length="328" mass="38088">MQKGVSIIICTYNGKARLAETLRHLAMQKSHCPVEIVLVDNNSSDGTRDFADNWWRDNGVSTIEYTSFSQPIPGKSYAQELGYAKAKYEYLLICDDDNWLCDSYVQTAFDVMENDSQIGALGGWCEAVFEKERPKWFDIYAKYFAVSKQGTESGDITNKKGCLYGAGMVIRKSHWLALNNLGFKPLLTCRKGDSLSSGGDTEYSYVLRLLGYKMWYDERLYFQHWMPEGRMHLGYVQRIRKAISESNFVVSVYTDALKNKEFSKTDFYKRAYRMIKKDLVRQTVNRINGSFEEKELAKEYFRNLSRLLTNFSDYKKNRDTIGSWLKRN</sequence>
<proteinExistence type="predicted"/>
<keyword evidence="2" id="KW-0808">Transferase</keyword>
<dbReference type="GO" id="GO:0016740">
    <property type="term" value="F:transferase activity"/>
    <property type="evidence" value="ECO:0007669"/>
    <property type="project" value="UniProtKB-KW"/>
</dbReference>
<dbReference type="PANTHER" id="PTHR43685">
    <property type="entry name" value="GLYCOSYLTRANSFERASE"/>
    <property type="match status" value="1"/>
</dbReference>
<accession>A0A368P2Q6</accession>
<evidence type="ECO:0000259" key="1">
    <source>
        <dbReference type="Pfam" id="PF00535"/>
    </source>
</evidence>
<dbReference type="InterPro" id="IPR029044">
    <property type="entry name" value="Nucleotide-diphossugar_trans"/>
</dbReference>
<reference evidence="2 3" key="1">
    <citation type="submission" date="2018-07" db="EMBL/GenBank/DDBJ databases">
        <title>Oceanihabitans testaceum sp. nov., isolated from marine sediment.</title>
        <authorList>
            <person name="Li C.-M."/>
        </authorList>
    </citation>
    <scope>NUCLEOTIDE SEQUENCE [LARGE SCALE GENOMIC DNA]</scope>
    <source>
        <strain evidence="2 3">S9-10</strain>
    </source>
</reference>
<dbReference type="PANTHER" id="PTHR43685:SF2">
    <property type="entry name" value="GLYCOSYLTRANSFERASE 2-LIKE DOMAIN-CONTAINING PROTEIN"/>
    <property type="match status" value="1"/>
</dbReference>
<dbReference type="InterPro" id="IPR050834">
    <property type="entry name" value="Glycosyltransf_2"/>
</dbReference>